<evidence type="ECO:0000313" key="8">
    <source>
        <dbReference type="Proteomes" id="UP001229421"/>
    </source>
</evidence>
<keyword evidence="2" id="KW-0430">Lectin</keyword>
<dbReference type="InterPro" id="IPR000985">
    <property type="entry name" value="Lectin_LegA_CS"/>
</dbReference>
<feature type="signal peptide" evidence="5">
    <location>
        <begin position="1"/>
        <end position="19"/>
    </location>
</feature>
<keyword evidence="4" id="KW-0812">Transmembrane</keyword>
<evidence type="ECO:0000256" key="5">
    <source>
        <dbReference type="SAM" id="SignalP"/>
    </source>
</evidence>
<evidence type="ECO:0000256" key="2">
    <source>
        <dbReference type="ARBA" id="ARBA00022734"/>
    </source>
</evidence>
<dbReference type="SUPFAM" id="SSF49899">
    <property type="entry name" value="Concanavalin A-like lectins/glucanases"/>
    <property type="match status" value="2"/>
</dbReference>
<dbReference type="PANTHER" id="PTHR32401">
    <property type="entry name" value="CONCANAVALIN A-LIKE LECTIN FAMILY PROTEIN"/>
    <property type="match status" value="1"/>
</dbReference>
<feature type="region of interest" description="Disordered" evidence="3">
    <location>
        <begin position="583"/>
        <end position="622"/>
    </location>
</feature>
<evidence type="ECO:0000259" key="6">
    <source>
        <dbReference type="Pfam" id="PF00139"/>
    </source>
</evidence>
<dbReference type="CDD" id="cd06899">
    <property type="entry name" value="lectin_legume_LecRK_Arcelin_ConA"/>
    <property type="match status" value="1"/>
</dbReference>
<feature type="transmembrane region" description="Helical" evidence="4">
    <location>
        <begin position="645"/>
        <end position="670"/>
    </location>
</feature>
<feature type="region of interest" description="Disordered" evidence="3">
    <location>
        <begin position="258"/>
        <end position="280"/>
    </location>
</feature>
<dbReference type="GO" id="GO:0030246">
    <property type="term" value="F:carbohydrate binding"/>
    <property type="evidence" value="ECO:0007669"/>
    <property type="project" value="UniProtKB-KW"/>
</dbReference>
<reference evidence="7" key="1">
    <citation type="journal article" date="2023" name="bioRxiv">
        <title>Improved chromosome-level genome assembly for marigold (Tagetes erecta).</title>
        <authorList>
            <person name="Jiang F."/>
            <person name="Yuan L."/>
            <person name="Wang S."/>
            <person name="Wang H."/>
            <person name="Xu D."/>
            <person name="Wang A."/>
            <person name="Fan W."/>
        </authorList>
    </citation>
    <scope>NUCLEOTIDE SEQUENCE</scope>
    <source>
        <strain evidence="7">WSJ</strain>
        <tissue evidence="7">Leaf</tissue>
    </source>
</reference>
<protein>
    <recommendedName>
        <fullName evidence="6">Legume lectin domain-containing protein</fullName>
    </recommendedName>
</protein>
<feature type="domain" description="Legume lectin" evidence="6">
    <location>
        <begin position="624"/>
        <end position="686"/>
    </location>
</feature>
<dbReference type="Pfam" id="PF00139">
    <property type="entry name" value="Lectin_legB"/>
    <property type="match status" value="3"/>
</dbReference>
<evidence type="ECO:0000256" key="3">
    <source>
        <dbReference type="SAM" id="MobiDB-lite"/>
    </source>
</evidence>
<proteinExistence type="inferred from homology"/>
<comment type="similarity">
    <text evidence="1">Belongs to the leguminous lectin family.</text>
</comment>
<dbReference type="SUPFAM" id="SSF56112">
    <property type="entry name" value="Protein kinase-like (PK-like)"/>
    <property type="match status" value="1"/>
</dbReference>
<dbReference type="PROSITE" id="PS00308">
    <property type="entry name" value="LECTIN_LEGUME_ALPHA"/>
    <property type="match status" value="2"/>
</dbReference>
<dbReference type="InterPro" id="IPR013320">
    <property type="entry name" value="ConA-like_dom_sf"/>
</dbReference>
<keyword evidence="4" id="KW-0472">Membrane</keyword>
<sequence length="784" mass="87290">MHMAILIYFLLFLIPQAASITFDMTNISPQNQFDLVTTGDASISTAGIQLTPDEVRFTKGRAIYVKPLHLWDNSSTELASFSTQFSFVVESRLFEDFYADGFTFFLADNNSIITDGGALGLPVDNTTHISQSPFVAMEFDTLWNSEWDPANSSLDEYHVGINVNSLNSSQFKKWSINITRGAYCQANITYDHSSKNLTFSVSNIEYGVIELNYIIDLRRVLPERVIFGFSGATGIRFEKITIKSWTFNSSSLRVDEEKTWPSTELPPTARKNRAKGKGKSKTGRMVGLVVGLCVVLTLFAVCAICFWRNKQKRAETLELGYDGDMNKDFEMGTAIECKGPEKQMRLIEWVWELYGNQNLLEAVDPRLGLDFEEEEIKRLMIVGLWCVHPNMEDRPSMAQVYHVLNSKASLPELPSRMPVASYSIPPMTSLVDLNSSKESTFSTSLSAQNLNRDHHIVLEGDGASISDDGTGNMAGSNAGREPRTYIQQLYLWKLASFSTNFTFVIDSNGSGSYGYGLTFFLAQNNSDTFTDYWDPKIGRGDLVGDHVAIDVSSVSSAKSVKWFSNCERSWSFESFDLAIKSPAPSPDPLNKDRPGVQSPNPLHKEVPPTASPDRGKGENSNAGLKNLSVSFTGFQNNRACRQDGLYYIVDLSQVLPEWVIFGFSAATGALQQNSKVRSWTFDSSNLPSDEIYEVPPTPSPDPVNAKKGNVSLVVGLVVGISVTTTLVGVFGFVLWWKKNKKNKKETKEETGLEVDMNNNIRWAPDLNDSLTTNYLCPQMGLQRI</sequence>
<dbReference type="AlphaFoldDB" id="A0AAD8NRN9"/>
<evidence type="ECO:0000313" key="7">
    <source>
        <dbReference type="EMBL" id="KAK1418261.1"/>
    </source>
</evidence>
<feature type="compositionally biased region" description="Basic residues" evidence="3">
    <location>
        <begin position="270"/>
        <end position="280"/>
    </location>
</feature>
<dbReference type="Proteomes" id="UP001229421">
    <property type="component" value="Unassembled WGS sequence"/>
</dbReference>
<dbReference type="InterPro" id="IPR001220">
    <property type="entry name" value="Legume_lectin_dom"/>
</dbReference>
<comment type="caution">
    <text evidence="7">The sequence shown here is derived from an EMBL/GenBank/DDBJ whole genome shotgun (WGS) entry which is preliminary data.</text>
</comment>
<dbReference type="Gene3D" id="1.10.510.10">
    <property type="entry name" value="Transferase(Phosphotransferase) domain 1"/>
    <property type="match status" value="1"/>
</dbReference>
<feature type="transmembrane region" description="Helical" evidence="4">
    <location>
        <begin position="710"/>
        <end position="736"/>
    </location>
</feature>
<dbReference type="InterPro" id="IPR011009">
    <property type="entry name" value="Kinase-like_dom_sf"/>
</dbReference>
<feature type="domain" description="Legume lectin" evidence="6">
    <location>
        <begin position="448"/>
        <end position="525"/>
    </location>
</feature>
<keyword evidence="8" id="KW-1185">Reference proteome</keyword>
<name>A0AAD8NRN9_TARER</name>
<keyword evidence="5" id="KW-0732">Signal</keyword>
<feature type="chain" id="PRO_5042061749" description="Legume lectin domain-containing protein" evidence="5">
    <location>
        <begin position="20"/>
        <end position="784"/>
    </location>
</feature>
<organism evidence="7 8">
    <name type="scientific">Tagetes erecta</name>
    <name type="common">African marigold</name>
    <dbReference type="NCBI Taxonomy" id="13708"/>
    <lineage>
        <taxon>Eukaryota</taxon>
        <taxon>Viridiplantae</taxon>
        <taxon>Streptophyta</taxon>
        <taxon>Embryophyta</taxon>
        <taxon>Tracheophyta</taxon>
        <taxon>Spermatophyta</taxon>
        <taxon>Magnoliopsida</taxon>
        <taxon>eudicotyledons</taxon>
        <taxon>Gunneridae</taxon>
        <taxon>Pentapetalae</taxon>
        <taxon>asterids</taxon>
        <taxon>campanulids</taxon>
        <taxon>Asterales</taxon>
        <taxon>Asteraceae</taxon>
        <taxon>Asteroideae</taxon>
        <taxon>Heliantheae alliance</taxon>
        <taxon>Tageteae</taxon>
        <taxon>Tagetes</taxon>
    </lineage>
</organism>
<keyword evidence="4" id="KW-1133">Transmembrane helix</keyword>
<gene>
    <name evidence="7" type="ORF">QVD17_27404</name>
</gene>
<dbReference type="InterPro" id="IPR050258">
    <property type="entry name" value="Leguminous_Lectin"/>
</dbReference>
<feature type="domain" description="Legume lectin" evidence="6">
    <location>
        <begin position="21"/>
        <end position="257"/>
    </location>
</feature>
<feature type="transmembrane region" description="Helical" evidence="4">
    <location>
        <begin position="285"/>
        <end position="307"/>
    </location>
</feature>
<evidence type="ECO:0000256" key="1">
    <source>
        <dbReference type="ARBA" id="ARBA00007606"/>
    </source>
</evidence>
<dbReference type="Gene3D" id="2.60.120.200">
    <property type="match status" value="3"/>
</dbReference>
<evidence type="ECO:0000256" key="4">
    <source>
        <dbReference type="SAM" id="Phobius"/>
    </source>
</evidence>
<dbReference type="PANTHER" id="PTHR32401:SF49">
    <property type="entry name" value="OS10G0129200 PROTEIN"/>
    <property type="match status" value="1"/>
</dbReference>
<dbReference type="EMBL" id="JAUHHV010000007">
    <property type="protein sequence ID" value="KAK1418261.1"/>
    <property type="molecule type" value="Genomic_DNA"/>
</dbReference>
<accession>A0AAD8NRN9</accession>